<name>A0A0M0KNE8_9BACI</name>
<accession>A0A0M0KNE8</accession>
<proteinExistence type="predicted"/>
<dbReference type="Pfam" id="PF19482">
    <property type="entry name" value="DUF6018"/>
    <property type="match status" value="1"/>
</dbReference>
<dbReference type="EMBL" id="LILC01000036">
    <property type="protein sequence ID" value="KOO40339.1"/>
    <property type="molecule type" value="Genomic_DNA"/>
</dbReference>
<sequence length="127" mass="14755">MGFPKVAFLRSKTYGKGVLCLMMKKAAGENLAYSMKEISNTLLTKKKLTAEIRLADGSKKIYRAEEKDYKKALMEIVYYIKSLEIGTEEKVLWRLHGEKLYRMGATVEKPKVQGRFKKFLQYLFELD</sequence>
<organism evidence="1 2">
    <name type="scientific">Priestia koreensis</name>
    <dbReference type="NCBI Taxonomy" id="284581"/>
    <lineage>
        <taxon>Bacteria</taxon>
        <taxon>Bacillati</taxon>
        <taxon>Bacillota</taxon>
        <taxon>Bacilli</taxon>
        <taxon>Bacillales</taxon>
        <taxon>Bacillaceae</taxon>
        <taxon>Priestia</taxon>
    </lineage>
</organism>
<evidence type="ECO:0000313" key="1">
    <source>
        <dbReference type="EMBL" id="KOO40339.1"/>
    </source>
</evidence>
<protein>
    <submittedName>
        <fullName evidence="1">Uncharacterized protein</fullName>
    </submittedName>
</protein>
<comment type="caution">
    <text evidence="1">The sequence shown here is derived from an EMBL/GenBank/DDBJ whole genome shotgun (WGS) entry which is preliminary data.</text>
</comment>
<dbReference type="Proteomes" id="UP000037558">
    <property type="component" value="Unassembled WGS sequence"/>
</dbReference>
<dbReference type="PATRIC" id="fig|284581.3.peg.1844"/>
<reference evidence="2" key="1">
    <citation type="submission" date="2015-08" db="EMBL/GenBank/DDBJ databases">
        <title>Fjat-14210 dsm16467.</title>
        <authorList>
            <person name="Liu B."/>
            <person name="Wang J."/>
            <person name="Zhu Y."/>
            <person name="Liu G."/>
            <person name="Chen Q."/>
            <person name="Chen Z."/>
            <person name="Lan J."/>
            <person name="Che J."/>
            <person name="Ge C."/>
            <person name="Shi H."/>
            <person name="Pan Z."/>
            <person name="Liu X."/>
        </authorList>
    </citation>
    <scope>NUCLEOTIDE SEQUENCE [LARGE SCALE GENOMIC DNA]</scope>
    <source>
        <strain evidence="2">DSM 16467</strain>
    </source>
</reference>
<gene>
    <name evidence="1" type="ORF">AMD01_21560</name>
</gene>
<dbReference type="AlphaFoldDB" id="A0A0M0KNE8"/>
<keyword evidence="2" id="KW-1185">Reference proteome</keyword>
<dbReference type="InterPro" id="IPR046060">
    <property type="entry name" value="DUF6018"/>
</dbReference>
<evidence type="ECO:0000313" key="2">
    <source>
        <dbReference type="Proteomes" id="UP000037558"/>
    </source>
</evidence>